<dbReference type="VEuPathDB" id="PiroplasmaDB:TA05585"/>
<evidence type="ECO:0000313" key="2">
    <source>
        <dbReference type="EMBL" id="SVP89366.1"/>
    </source>
</evidence>
<organism evidence="2">
    <name type="scientific">Theileria annulata</name>
    <dbReference type="NCBI Taxonomy" id="5874"/>
    <lineage>
        <taxon>Eukaryota</taxon>
        <taxon>Sar</taxon>
        <taxon>Alveolata</taxon>
        <taxon>Apicomplexa</taxon>
        <taxon>Aconoidasida</taxon>
        <taxon>Piroplasmida</taxon>
        <taxon>Theileriidae</taxon>
        <taxon>Theileria</taxon>
    </lineage>
</organism>
<protein>
    <submittedName>
        <fullName evidence="2">SfiI-subtelomeric related protein family member, putative</fullName>
    </submittedName>
</protein>
<dbReference type="EMBL" id="UIVS01000001">
    <property type="protein sequence ID" value="SVP89366.1"/>
    <property type="molecule type" value="Genomic_DNA"/>
</dbReference>
<sequence>MKIYLTSYRSIIFEFYLLFIIVCQIRHFVSCADHSIGAVGGNDNTLTEETNPSSVHILNISFVEINELYYHFADGNYESFCRKNNNSFNKIIKSKVIGSKEIWESKDNNHCKSLRTFKAVNGHKYLCIILESDDFVLLRKLGKGKPYEDITHTRINFSILKFFFFDKGNFSEFIIDKTKINIYKLNLVYEFKDGLNCHKILYSDRVVYEYELNPEFGLLKGIYLDLLNNDFNIVNENDTSNKLDIDGGRSIPQHVLVHPNHYPKEIKLIGYQPVDPFDPYNSANFSEVFSTRYSVTMAELEYEYNISNIKCSIIKYNDTTIWEKSPESNIYPISMKFIRLKNVILLRFVDHFIKLILKDNDWESKKYNYEKKESEDETIGAVGGEPAPAVYLSPEELDALSHCKKNDIDLEKSISNDYFERSVDIETSNGVFQAKEGNVFNSIVCSNELIWKAGEGEYCKKIVVQSFNIKKCSYVSIFNVDGTITHYKKFYNVWKEGGSSIIFYLQEQKSHYIYKCVMNEGVLIFTPTFNYKILMVKDDNQRIWQSKNRSEMVVKIIKNYDPFNIVTNFSLYLVNGAIKHFQKIEKIWVEADNRSLLDIGVKKTTFKFKYHDGRSYKSYSRRQNFLIGKIVKKNLVIWETKPEEDALKAVLMGSGREPKYLAILLQSGNYVLLHKSGKKHPWEDITDTRHRMNDMKLLKSDGTEIGKTEYHVDLLKSSFSYIFKPQVECYTVKHNDRELWKYDDPETRKRYPTSINLELTTNEIIIKFDYNIEKKLNIP</sequence>
<reference evidence="2" key="1">
    <citation type="submission" date="2018-07" db="EMBL/GenBank/DDBJ databases">
        <authorList>
            <person name="Quirk P.G."/>
            <person name="Krulwich T.A."/>
        </authorList>
    </citation>
    <scope>NUCLEOTIDE SEQUENCE</scope>
    <source>
        <strain evidence="2">Anand</strain>
    </source>
</reference>
<dbReference type="EMBL" id="UIVT01000001">
    <property type="protein sequence ID" value="SVP88185.1"/>
    <property type="molecule type" value="Genomic_DNA"/>
</dbReference>
<dbReference type="AlphaFoldDB" id="A0A3B0N2N7"/>
<gene>
    <name evidence="1" type="ORF">TAT_000005500</name>
    <name evidence="2" type="ORF">TAV_000005500</name>
</gene>
<name>A0A3B0N2N7_THEAN</name>
<accession>A0A3B0N2N7</accession>
<proteinExistence type="predicted"/>
<evidence type="ECO:0000313" key="1">
    <source>
        <dbReference type="EMBL" id="SVP88185.1"/>
    </source>
</evidence>
<dbReference type="InterPro" id="IPR007480">
    <property type="entry name" value="DUF529"/>
</dbReference>
<dbReference type="Pfam" id="PF04385">
    <property type="entry name" value="FAINT"/>
    <property type="match status" value="6"/>
</dbReference>